<dbReference type="InterPro" id="IPR008271">
    <property type="entry name" value="Ser/Thr_kinase_AS"/>
</dbReference>
<gene>
    <name evidence="2" type="ORF">CC80DRAFT_579104</name>
</gene>
<evidence type="ECO:0000259" key="1">
    <source>
        <dbReference type="PROSITE" id="PS50011"/>
    </source>
</evidence>
<feature type="domain" description="Protein kinase" evidence="1">
    <location>
        <begin position="17"/>
        <end position="296"/>
    </location>
</feature>
<evidence type="ECO:0000313" key="3">
    <source>
        <dbReference type="Proteomes" id="UP000800035"/>
    </source>
</evidence>
<proteinExistence type="predicted"/>
<dbReference type="PROSITE" id="PS00108">
    <property type="entry name" value="PROTEIN_KINASE_ST"/>
    <property type="match status" value="1"/>
</dbReference>
<evidence type="ECO:0000313" key="2">
    <source>
        <dbReference type="EMBL" id="KAF1950066.1"/>
    </source>
</evidence>
<keyword evidence="2" id="KW-0808">Transferase</keyword>
<keyword evidence="3" id="KW-1185">Reference proteome</keyword>
<dbReference type="OrthoDB" id="4062651at2759"/>
<dbReference type="EMBL" id="ML977029">
    <property type="protein sequence ID" value="KAF1950066.1"/>
    <property type="molecule type" value="Genomic_DNA"/>
</dbReference>
<protein>
    <submittedName>
        <fullName evidence="2">Kinase-like protein</fullName>
    </submittedName>
</protein>
<dbReference type="SMART" id="SM00220">
    <property type="entry name" value="S_TKc"/>
    <property type="match status" value="1"/>
</dbReference>
<dbReference type="Proteomes" id="UP000800035">
    <property type="component" value="Unassembled WGS sequence"/>
</dbReference>
<dbReference type="GO" id="GO:0005524">
    <property type="term" value="F:ATP binding"/>
    <property type="evidence" value="ECO:0007669"/>
    <property type="project" value="InterPro"/>
</dbReference>
<dbReference type="Gene3D" id="1.10.510.10">
    <property type="entry name" value="Transferase(Phosphotransferase) domain 1"/>
    <property type="match status" value="1"/>
</dbReference>
<organism evidence="2 3">
    <name type="scientific">Byssothecium circinans</name>
    <dbReference type="NCBI Taxonomy" id="147558"/>
    <lineage>
        <taxon>Eukaryota</taxon>
        <taxon>Fungi</taxon>
        <taxon>Dikarya</taxon>
        <taxon>Ascomycota</taxon>
        <taxon>Pezizomycotina</taxon>
        <taxon>Dothideomycetes</taxon>
        <taxon>Pleosporomycetidae</taxon>
        <taxon>Pleosporales</taxon>
        <taxon>Massarineae</taxon>
        <taxon>Massarinaceae</taxon>
        <taxon>Byssothecium</taxon>
    </lineage>
</organism>
<dbReference type="GO" id="GO:0044773">
    <property type="term" value="P:mitotic DNA damage checkpoint signaling"/>
    <property type="evidence" value="ECO:0007669"/>
    <property type="project" value="TreeGrafter"/>
</dbReference>
<dbReference type="PANTHER" id="PTHR44167">
    <property type="entry name" value="OVARIAN-SPECIFIC SERINE/THREONINE-PROTEIN KINASE LOK-RELATED"/>
    <property type="match status" value="1"/>
</dbReference>
<sequence length="300" mass="34177">MAAITRAVGESGRRYLVERILQEKPGPLGRVYLASAGNQQYVLKSVSKNDFNYFQTMFNDLRRSPYIRVADDAIPDQSMFAYKFFKDHLLSFAQRDVPLPLMKRILRDSLRGISMLHEKGIVHTDVKPNNIMLDWNETDGNTTVDRVQIADMEDAAYVPDDCAVFGRQVGNWMWRSPEAHASGKVHKSSDIFSFGVVCIYALTKRVIFAVADEELKEGEVKLAIVLERQLSYFSDAESFARIFTVIAEGFNKEFPRAPFALWEDIDPEFKDLVGKMTTIDPKRRITAQEALAHRWLADVG</sequence>
<dbReference type="PANTHER" id="PTHR44167:SF30">
    <property type="entry name" value="PHOSPHORYLASE KINASE"/>
    <property type="match status" value="1"/>
</dbReference>
<accession>A0A6A5TGY2</accession>
<dbReference type="InterPro" id="IPR000719">
    <property type="entry name" value="Prot_kinase_dom"/>
</dbReference>
<reference evidence="2" key="1">
    <citation type="journal article" date="2020" name="Stud. Mycol.">
        <title>101 Dothideomycetes genomes: a test case for predicting lifestyles and emergence of pathogens.</title>
        <authorList>
            <person name="Haridas S."/>
            <person name="Albert R."/>
            <person name="Binder M."/>
            <person name="Bloem J."/>
            <person name="Labutti K."/>
            <person name="Salamov A."/>
            <person name="Andreopoulos B."/>
            <person name="Baker S."/>
            <person name="Barry K."/>
            <person name="Bills G."/>
            <person name="Bluhm B."/>
            <person name="Cannon C."/>
            <person name="Castanera R."/>
            <person name="Culley D."/>
            <person name="Daum C."/>
            <person name="Ezra D."/>
            <person name="Gonzalez J."/>
            <person name="Henrissat B."/>
            <person name="Kuo A."/>
            <person name="Liang C."/>
            <person name="Lipzen A."/>
            <person name="Lutzoni F."/>
            <person name="Magnuson J."/>
            <person name="Mondo S."/>
            <person name="Nolan M."/>
            <person name="Ohm R."/>
            <person name="Pangilinan J."/>
            <person name="Park H.-J."/>
            <person name="Ramirez L."/>
            <person name="Alfaro M."/>
            <person name="Sun H."/>
            <person name="Tritt A."/>
            <person name="Yoshinaga Y."/>
            <person name="Zwiers L.-H."/>
            <person name="Turgeon B."/>
            <person name="Goodwin S."/>
            <person name="Spatafora J."/>
            <person name="Crous P."/>
            <person name="Grigoriev I."/>
        </authorList>
    </citation>
    <scope>NUCLEOTIDE SEQUENCE</scope>
    <source>
        <strain evidence="2">CBS 675.92</strain>
    </source>
</reference>
<dbReference type="PROSITE" id="PS50011">
    <property type="entry name" value="PROTEIN_KINASE_DOM"/>
    <property type="match status" value="1"/>
</dbReference>
<dbReference type="GO" id="GO:0004674">
    <property type="term" value="F:protein serine/threonine kinase activity"/>
    <property type="evidence" value="ECO:0007669"/>
    <property type="project" value="TreeGrafter"/>
</dbReference>
<keyword evidence="2" id="KW-0418">Kinase</keyword>
<name>A0A6A5TGY2_9PLEO</name>
<dbReference type="AlphaFoldDB" id="A0A6A5TGY2"/>
<dbReference type="SUPFAM" id="SSF56112">
    <property type="entry name" value="Protein kinase-like (PK-like)"/>
    <property type="match status" value="1"/>
</dbReference>
<dbReference type="GO" id="GO:0005634">
    <property type="term" value="C:nucleus"/>
    <property type="evidence" value="ECO:0007669"/>
    <property type="project" value="TreeGrafter"/>
</dbReference>
<dbReference type="Pfam" id="PF00069">
    <property type="entry name" value="Pkinase"/>
    <property type="match status" value="1"/>
</dbReference>
<dbReference type="InterPro" id="IPR011009">
    <property type="entry name" value="Kinase-like_dom_sf"/>
</dbReference>